<name>A0A7M2GI50_SPHSA</name>
<dbReference type="KEGG" id="sbar:H5V43_01750"/>
<sequence>MTDITTRAGKGAPLTHDEVDQNFLNLKETADLAYDAVASIGGKANATAVGVDDAAANMGTTPGSILSDNGTAKQWFQESEAAIEEVAATANAAVTPAVLQGTLGSREANVLDISGWDGTGANDMATGYQALINQAAIAGVPVVSQGAKILLGSTVILPGAHYFLGAADGELGADQTRTTMFVIGHSGKGFTNAGSTTGTNGRIKMYDFSTSRNQPAVVPGVTYTCGDFDYDFYFPDVSGLHLARFLTLNASKGIYCNGNRNTLEDWAGQCFQKGLHVDWSYDTLQVDRVHLWPFDKMDSEVRSYMQDQMVAFQLNRVDNPMFSNIFSIWHNKAFSIGHFAGDGPFKPAGTVSKLKLSNADLDIGDTAYYVAPAADGHTASWANVSGQGRDTPTNQPLVEIHGPNTRIVGDFDGSNVGGNVVRHEATATGSEISLRIQCKDWNDSGLGYPGVEVVSGGGRFIVLPGSKFTNGNGAENTNAAVPAIASAATIALNGIDDVFSVTGTTNIGTISGPQSYVGRRITLRTASALTVLVSGNIKLKDAVNFAMAAGDTLTLLSDGSNWYEVSRTQVNAWVTSFVPTITATSGAITTSAATCQYKREGANVHFAISITITTNGTGAGTLRATLPFASTGNDNVFIGRDRGVSGKALTATLVAGGSTLDIKNYDNSYPAADGAVIMITGTYRAA</sequence>
<accession>A0A7M2GI50</accession>
<gene>
    <name evidence="1" type="ORF">H5V43_01750</name>
</gene>
<evidence type="ECO:0000313" key="1">
    <source>
        <dbReference type="EMBL" id="QOT71927.1"/>
    </source>
</evidence>
<dbReference type="Proteomes" id="UP000593663">
    <property type="component" value="Chromosome 1"/>
</dbReference>
<evidence type="ECO:0000313" key="2">
    <source>
        <dbReference type="Proteomes" id="UP000593663"/>
    </source>
</evidence>
<dbReference type="AlphaFoldDB" id="A0A7M2GI50"/>
<protein>
    <submittedName>
        <fullName evidence="1">Uncharacterized protein</fullName>
    </submittedName>
</protein>
<organism evidence="1 2">
    <name type="scientific">Sphingobium fuliginis (strain ATCC 27551)</name>
    <dbReference type="NCBI Taxonomy" id="336203"/>
    <lineage>
        <taxon>Bacteria</taxon>
        <taxon>Pseudomonadati</taxon>
        <taxon>Pseudomonadota</taxon>
        <taxon>Alphaproteobacteria</taxon>
        <taxon>Sphingomonadales</taxon>
        <taxon>Sphingomonadaceae</taxon>
        <taxon>Sphingobium</taxon>
    </lineage>
</organism>
<proteinExistence type="predicted"/>
<dbReference type="RefSeq" id="WP_025550435.1">
    <property type="nucleotide sequence ID" value="NZ_BATN01000083.1"/>
</dbReference>
<reference evidence="2" key="1">
    <citation type="submission" date="2020-08" db="EMBL/GenBank/DDBJ databases">
        <title>Complete genome sequence of Sphingobium barthaii strain KK22, a high-molecular-weight polycyclic aromatic hydrocarbon-degrading soil bacterium.</title>
        <authorList>
            <person name="Mori J.F."/>
            <person name="Kanaly R.A."/>
        </authorList>
    </citation>
    <scope>NUCLEOTIDE SEQUENCE [LARGE SCALE GENOMIC DNA]</scope>
    <source>
        <strain evidence="2">KK22</strain>
    </source>
</reference>
<dbReference type="EMBL" id="CP060035">
    <property type="protein sequence ID" value="QOT71927.1"/>
    <property type="molecule type" value="Genomic_DNA"/>
</dbReference>